<dbReference type="Proteomes" id="UP001157006">
    <property type="component" value="Chromosome 1S"/>
</dbReference>
<evidence type="ECO:0000259" key="1">
    <source>
        <dbReference type="Pfam" id="PF25502"/>
    </source>
</evidence>
<accession>A0AAV0Z0B2</accession>
<proteinExistence type="predicted"/>
<organism evidence="2 3">
    <name type="scientific">Vicia faba</name>
    <name type="common">Broad bean</name>
    <name type="synonym">Faba vulgaris</name>
    <dbReference type="NCBI Taxonomy" id="3906"/>
    <lineage>
        <taxon>Eukaryota</taxon>
        <taxon>Viridiplantae</taxon>
        <taxon>Streptophyta</taxon>
        <taxon>Embryophyta</taxon>
        <taxon>Tracheophyta</taxon>
        <taxon>Spermatophyta</taxon>
        <taxon>Magnoliopsida</taxon>
        <taxon>eudicotyledons</taxon>
        <taxon>Gunneridae</taxon>
        <taxon>Pentapetalae</taxon>
        <taxon>rosids</taxon>
        <taxon>fabids</taxon>
        <taxon>Fabales</taxon>
        <taxon>Fabaceae</taxon>
        <taxon>Papilionoideae</taxon>
        <taxon>50 kb inversion clade</taxon>
        <taxon>NPAAA clade</taxon>
        <taxon>Hologalegina</taxon>
        <taxon>IRL clade</taxon>
        <taxon>Fabeae</taxon>
        <taxon>Vicia</taxon>
    </lineage>
</organism>
<sequence>MDSSSSGQNSAVTNKIKHAYKKKKVIKNPTKHSKQKTASRFYIMKCSQLTGEGFIKVPMKDLIQSFQGPLVKRSSNSWTDTPVVQYFHVLPYSEIISEWFSRETFSNSLQDLELVDKQFLKLEVTKSSVSSEGMSFGLDNKPCSDIIEALNLKETNGFCSNNHVVLSRKSRIWT</sequence>
<keyword evidence="3" id="KW-1185">Reference proteome</keyword>
<dbReference type="AlphaFoldDB" id="A0AAV0Z0B2"/>
<evidence type="ECO:0000313" key="3">
    <source>
        <dbReference type="Proteomes" id="UP001157006"/>
    </source>
</evidence>
<dbReference type="Pfam" id="PF25502">
    <property type="entry name" value="DUF7915"/>
    <property type="match status" value="1"/>
</dbReference>
<protein>
    <recommendedName>
        <fullName evidence="1">DUF7915 domain-containing protein</fullName>
    </recommendedName>
</protein>
<gene>
    <name evidence="2" type="ORF">VFH_I013680</name>
</gene>
<dbReference type="PANTHER" id="PTHR33913:SF3">
    <property type="entry name" value="ALEURONE LAYER MORPHOGENESIS PROTEIN"/>
    <property type="match status" value="1"/>
</dbReference>
<dbReference type="PANTHER" id="PTHR33913">
    <property type="entry name" value="ALEURONE LAYER MORPHOGENESIS PROTEIN"/>
    <property type="match status" value="1"/>
</dbReference>
<evidence type="ECO:0000313" key="2">
    <source>
        <dbReference type="EMBL" id="CAI8591925.1"/>
    </source>
</evidence>
<feature type="domain" description="DUF7915" evidence="1">
    <location>
        <begin position="32"/>
        <end position="102"/>
    </location>
</feature>
<dbReference type="InterPro" id="IPR057237">
    <property type="entry name" value="DUF7915"/>
</dbReference>
<name>A0AAV0Z0B2_VICFA</name>
<dbReference type="EMBL" id="OX451735">
    <property type="protein sequence ID" value="CAI8591925.1"/>
    <property type="molecule type" value="Genomic_DNA"/>
</dbReference>
<reference evidence="2 3" key="1">
    <citation type="submission" date="2023-01" db="EMBL/GenBank/DDBJ databases">
        <authorList>
            <person name="Kreplak J."/>
        </authorList>
    </citation>
    <scope>NUCLEOTIDE SEQUENCE [LARGE SCALE GENOMIC DNA]</scope>
</reference>